<name>A0ABP8GHM5_9SPHI</name>
<dbReference type="EMBL" id="BAABFT010000006">
    <property type="protein sequence ID" value="GAA4324545.1"/>
    <property type="molecule type" value="Genomic_DNA"/>
</dbReference>
<organism evidence="1 2">
    <name type="scientific">Mucilaginibacter gynuensis</name>
    <dbReference type="NCBI Taxonomy" id="1302236"/>
    <lineage>
        <taxon>Bacteria</taxon>
        <taxon>Pseudomonadati</taxon>
        <taxon>Bacteroidota</taxon>
        <taxon>Sphingobacteriia</taxon>
        <taxon>Sphingobacteriales</taxon>
        <taxon>Sphingobacteriaceae</taxon>
        <taxon>Mucilaginibacter</taxon>
    </lineage>
</organism>
<dbReference type="InterPro" id="IPR011486">
    <property type="entry name" value="BBP2"/>
</dbReference>
<keyword evidence="2" id="KW-1185">Reference proteome</keyword>
<reference evidence="2" key="1">
    <citation type="journal article" date="2019" name="Int. J. Syst. Evol. Microbiol.">
        <title>The Global Catalogue of Microorganisms (GCM) 10K type strain sequencing project: providing services to taxonomists for standard genome sequencing and annotation.</title>
        <authorList>
            <consortium name="The Broad Institute Genomics Platform"/>
            <consortium name="The Broad Institute Genome Sequencing Center for Infectious Disease"/>
            <person name="Wu L."/>
            <person name="Ma J."/>
        </authorList>
    </citation>
    <scope>NUCLEOTIDE SEQUENCE [LARGE SCALE GENOMIC DNA]</scope>
    <source>
        <strain evidence="2">JCM 17705</strain>
    </source>
</reference>
<dbReference type="Proteomes" id="UP001500582">
    <property type="component" value="Unassembled WGS sequence"/>
</dbReference>
<evidence type="ECO:0000313" key="2">
    <source>
        <dbReference type="Proteomes" id="UP001500582"/>
    </source>
</evidence>
<accession>A0ABP8GHM5</accession>
<sequence>MTHDSVMQIRSVHDEIASYLAMTNTYGNDNNLLYFHITNMKKTVLLVAGTLATLFATAQDKPAINVSGYLETYYSYDFNKPANNTRPGFIYSHNRHNEFNLNLGFIKANYDNGSVRANIAVMAGTYANANYTAEPGVLKNIFEANAGIKLSKTANLWLDAGIFSSHIGFESAISKDCWVLTRNISSENTPYYESGAKLTYVTTDGKFTITGLYLNGWQRINRQDGNSTPAGGLQLTLKPTDKITLNYSNYLGTEGADSVRARRFYNNFYGIFQLTKKLGLTLGFDYGIQQKEKGSDSYNKVISPVAIAQYKFADKWAVAGRFEYYRDNNGVFIATGTPAGFDTKGYSLNIDYSPVSNAVIRLEGKLYDSKDKVFTRNTGMVNYNAAITASMAVSF</sequence>
<proteinExistence type="predicted"/>
<evidence type="ECO:0000313" key="1">
    <source>
        <dbReference type="EMBL" id="GAA4324545.1"/>
    </source>
</evidence>
<gene>
    <name evidence="1" type="ORF">GCM10023149_26210</name>
</gene>
<dbReference type="Pfam" id="PF07642">
    <property type="entry name" value="BBP2"/>
    <property type="match status" value="1"/>
</dbReference>
<dbReference type="SUPFAM" id="SSF56935">
    <property type="entry name" value="Porins"/>
    <property type="match status" value="1"/>
</dbReference>
<protein>
    <submittedName>
        <fullName evidence="1">Porin</fullName>
    </submittedName>
</protein>
<comment type="caution">
    <text evidence="1">The sequence shown here is derived from an EMBL/GenBank/DDBJ whole genome shotgun (WGS) entry which is preliminary data.</text>
</comment>